<keyword evidence="1" id="KW-0472">Membrane</keyword>
<dbReference type="EMBL" id="KM236239">
    <property type="protein sequence ID" value="AIW03836.1"/>
    <property type="molecule type" value="Genomic_DNA"/>
</dbReference>
<keyword evidence="1" id="KW-0812">Transmembrane</keyword>
<accession>A0A0A0RTD1</accession>
<feature type="transmembrane region" description="Helical" evidence="1">
    <location>
        <begin position="125"/>
        <end position="141"/>
    </location>
</feature>
<dbReference type="OrthoDB" id="12418at10239"/>
<feature type="transmembrane region" description="Helical" evidence="1">
    <location>
        <begin position="85"/>
        <end position="105"/>
    </location>
</feature>
<evidence type="ECO:0000313" key="3">
    <source>
        <dbReference type="Proteomes" id="UP000030203"/>
    </source>
</evidence>
<organism evidence="2 3">
    <name type="scientific">Citrobacter phage Moogle</name>
    <dbReference type="NCBI Taxonomy" id="1540094"/>
    <lineage>
        <taxon>Viruses</taxon>
        <taxon>Duplodnaviria</taxon>
        <taxon>Heunggongvirae</taxon>
        <taxon>Uroviricota</taxon>
        <taxon>Caudoviricetes</taxon>
        <taxon>Andersonviridae</taxon>
        <taxon>Ounavirinae</taxon>
        <taxon>Mooglevirus</taxon>
        <taxon>Mooglevirus moogle</taxon>
    </lineage>
</organism>
<proteinExistence type="predicted"/>
<evidence type="ECO:0000256" key="1">
    <source>
        <dbReference type="SAM" id="Phobius"/>
    </source>
</evidence>
<dbReference type="KEGG" id="vg:24574039"/>
<keyword evidence="3" id="KW-1185">Reference proteome</keyword>
<dbReference type="RefSeq" id="YP_009145742.1">
    <property type="nucleotide sequence ID" value="NC_027293.1"/>
</dbReference>
<dbReference type="GeneID" id="24574039"/>
<evidence type="ECO:0000313" key="2">
    <source>
        <dbReference type="EMBL" id="AIW03836.1"/>
    </source>
</evidence>
<dbReference type="Proteomes" id="UP000030203">
    <property type="component" value="Segment"/>
</dbReference>
<sequence>MIYEDSRDQISYEKSRHHVSFKIVKANGEEGTISHFGGENWFGTGCFEGYSREYLKAFYRDFSADYNELINLENKCRSAEYNTRGWAGLAIMLTVFLAMICVISFSGMYMQDLTFNQAEKKISELWFLYVLPIVGIILSCWRMTTYKKKIVEFESKFEEVSRECNLKF</sequence>
<reference evidence="2 3" key="1">
    <citation type="journal article" date="2015" name="Genome Announc.">
        <title>Complete Genome Sequence of Citrobacter freundii Myophage Moogle.</title>
        <authorList>
            <person name="Nguyen Q.T."/>
            <person name="Luna A.J."/>
            <person name="Hernandez A.C."/>
            <person name="Kuty Everett G.F."/>
        </authorList>
    </citation>
    <scope>NUCLEOTIDE SEQUENCE [LARGE SCALE GENOMIC DNA]</scope>
</reference>
<name>A0A0A0RTD1_9CAUD</name>
<protein>
    <submittedName>
        <fullName evidence="2">Uncharacterized protein</fullName>
    </submittedName>
</protein>
<gene>
    <name evidence="2" type="ORF">CPT_Moogle99</name>
</gene>
<keyword evidence="1" id="KW-1133">Transmembrane helix</keyword>